<comment type="caution">
    <text evidence="2">The sequence shown here is derived from an EMBL/GenBank/DDBJ whole genome shotgun (WGS) entry which is preliminary data.</text>
</comment>
<evidence type="ECO:0000313" key="2">
    <source>
        <dbReference type="EMBL" id="NNJ17482.1"/>
    </source>
</evidence>
<reference evidence="2 3" key="1">
    <citation type="journal article" date="2013" name="Genome Announc.">
        <title>Genome Sequence of Naphthalene-Degrading Soil Bacterium Pseudomonas putida CSV86.</title>
        <authorList>
            <person name="Phale P.S."/>
            <person name="Paliwal V."/>
            <person name="Raju S.C."/>
            <person name="Modak A."/>
            <person name="Purohit H.J."/>
        </authorList>
    </citation>
    <scope>NUCLEOTIDE SEQUENCE [LARGE SCALE GENOMIC DNA]</scope>
    <source>
        <strain evidence="2 3">CSV86</strain>
    </source>
</reference>
<dbReference type="Proteomes" id="UP000010448">
    <property type="component" value="Unassembled WGS sequence"/>
</dbReference>
<accession>A0A7K4EII9</accession>
<organism evidence="2 3">
    <name type="scientific">Pseudomonas bharatica CSV86</name>
    <dbReference type="NCBI Taxonomy" id="1005395"/>
    <lineage>
        <taxon>Bacteria</taxon>
        <taxon>Pseudomonadati</taxon>
        <taxon>Pseudomonadota</taxon>
        <taxon>Gammaproteobacteria</taxon>
        <taxon>Pseudomonadales</taxon>
        <taxon>Pseudomonadaceae</taxon>
        <taxon>Pseudomonas</taxon>
        <taxon>Pseudomonas bharatica</taxon>
    </lineage>
</organism>
<protein>
    <submittedName>
        <fullName evidence="2">Uncharacterized protein</fullName>
    </submittedName>
</protein>
<keyword evidence="1" id="KW-0732">Signal</keyword>
<feature type="chain" id="PRO_5029615203" evidence="1">
    <location>
        <begin position="21"/>
        <end position="167"/>
    </location>
</feature>
<sequence>MIKLAILALVTTITTSTAIAVPQASPMIGGINVYCQLPNGMTVYTDLAVMNDVARAGTQPYPMPPGFIPMIYLNPQAMPLLPPPVQLFIYGHECMHHRLGHTLGNINLSMEVDADCTAVQLLKSQGLLDANTTQLVASFFQNNPPMPPFYPSGPERAQRILMCFNEG</sequence>
<dbReference type="AlphaFoldDB" id="A0A7K4EII9"/>
<evidence type="ECO:0000313" key="3">
    <source>
        <dbReference type="Proteomes" id="UP000010448"/>
    </source>
</evidence>
<keyword evidence="3" id="KW-1185">Reference proteome</keyword>
<name>A0A7K4EII9_9PSED</name>
<gene>
    <name evidence="2" type="ORF">CSV86_020985</name>
</gene>
<feature type="signal peptide" evidence="1">
    <location>
        <begin position="1"/>
        <end position="20"/>
    </location>
</feature>
<dbReference type="OrthoDB" id="6402875at2"/>
<dbReference type="RefSeq" id="WP_158487741.1">
    <property type="nucleotide sequence ID" value="NZ_AMWJ02000002.1"/>
</dbReference>
<evidence type="ECO:0000256" key="1">
    <source>
        <dbReference type="SAM" id="SignalP"/>
    </source>
</evidence>
<proteinExistence type="predicted"/>
<dbReference type="EMBL" id="AMWJ02000002">
    <property type="protein sequence ID" value="NNJ17482.1"/>
    <property type="molecule type" value="Genomic_DNA"/>
</dbReference>